<feature type="region of interest" description="Disordered" evidence="1">
    <location>
        <begin position="29"/>
        <end position="62"/>
    </location>
</feature>
<feature type="chain" id="PRO_5015174885" evidence="2">
    <location>
        <begin position="22"/>
        <end position="831"/>
    </location>
</feature>
<feature type="compositionally biased region" description="Low complexity" evidence="1">
    <location>
        <begin position="441"/>
        <end position="453"/>
    </location>
</feature>
<comment type="caution">
    <text evidence="3">The sequence shown here is derived from an EMBL/GenBank/DDBJ whole genome shotgun (WGS) entry which is preliminary data.</text>
</comment>
<feature type="compositionally biased region" description="Basic and acidic residues" evidence="1">
    <location>
        <begin position="523"/>
        <end position="532"/>
    </location>
</feature>
<protein>
    <submittedName>
        <fullName evidence="3">Uncharacterized protein</fullName>
    </submittedName>
</protein>
<dbReference type="InParanoid" id="A0A2P5HSB2"/>
<dbReference type="EMBL" id="MAVT02000854">
    <property type="protein sequence ID" value="POS73146.1"/>
    <property type="molecule type" value="Genomic_DNA"/>
</dbReference>
<feature type="region of interest" description="Disordered" evidence="1">
    <location>
        <begin position="743"/>
        <end position="831"/>
    </location>
</feature>
<feature type="compositionally biased region" description="Basic and acidic residues" evidence="1">
    <location>
        <begin position="692"/>
        <end position="715"/>
    </location>
</feature>
<keyword evidence="4" id="KW-1185">Reference proteome</keyword>
<accession>A0A2P5HSB2</accession>
<evidence type="ECO:0000256" key="1">
    <source>
        <dbReference type="SAM" id="MobiDB-lite"/>
    </source>
</evidence>
<feature type="compositionally biased region" description="Polar residues" evidence="1">
    <location>
        <begin position="426"/>
        <end position="436"/>
    </location>
</feature>
<feature type="compositionally biased region" description="Polar residues" evidence="1">
    <location>
        <begin position="569"/>
        <end position="585"/>
    </location>
</feature>
<evidence type="ECO:0000256" key="2">
    <source>
        <dbReference type="SAM" id="SignalP"/>
    </source>
</evidence>
<sequence>MDMILFLWLVILAVMIIFAFADHQNAPVTVGSAQRSRKKRTRDWPTATKSQAMAPKDNNSKKPPFARLFSSDAQADEQLQKIRDKIYSFAWSRDRRDEAKLDWVLSENGFDRNVPLKWMREAWSGPTRHRIDALPCWLHLVNRRISADFLRFIYSVNDIDILVDLKATDTELNRAKLDKIVHLLQNVNFQHYTRSARIRIHFPDKYPFQDLPKFNQHTLDNIAWALDDFQQLTHLSVRVVPMQGPEDYELRLAAFPFYPMSMTNWSIRMLNSTTYDWDFVAGEQMHHLNLAWDLFQENGSLTAGVNARAVAEKPAIHDDGTAKGKGANAPKNLEGSQKKNGSQKRKGRKKKVVSAATDPPVSETTSELPSADLSLRPKPPSLDPQKGARSISVSVHDSGSGSKPSEIQPSSTKIALSPAGDAPDTAPSTSDVATATRQREPSSSSDEPETVSSAEHKLAPQVSTEAAENGKMVEERPGPASPIETAAPQEFVNQLRPQKASSTNSTQSSVTLGRDQSDDEIETHDTFEESQHGEPSLRGAGAESEKPARKKRKNRKKVKKTPAADTAGTLITSIQANDVSGQQSSAEMEGKFAVFVSTDAADIVLTENLWEGVFIDDDNKRPFPLSEIAELNPLDGNTQLIKYKKTNGKQGILKGGADLERIMRQKKRLAAREPDRLKEKMRAKGNRKNKKVKEVMIRRKEPSEGLRKRFEDTKQKAAGNKGSDLRKRFNEITAGGFEEAVHEAQFVALEETDSSSFSSEDTPPSPEQAHHSPLRPSQAGMSSVSYRNRPMVEQRLIEEVEDSDDDASVVRQYSEKGPPSISDSESQSTAA</sequence>
<feature type="compositionally biased region" description="Polar residues" evidence="1">
    <location>
        <begin position="391"/>
        <end position="414"/>
    </location>
</feature>
<feature type="compositionally biased region" description="Basic and acidic residues" evidence="1">
    <location>
        <begin position="670"/>
        <end position="682"/>
    </location>
</feature>
<dbReference type="Proteomes" id="UP000094444">
    <property type="component" value="Unassembled WGS sequence"/>
</dbReference>
<dbReference type="AlphaFoldDB" id="A0A2P5HSB2"/>
<organism evidence="3 4">
    <name type="scientific">Diaporthe helianthi</name>
    <dbReference type="NCBI Taxonomy" id="158607"/>
    <lineage>
        <taxon>Eukaryota</taxon>
        <taxon>Fungi</taxon>
        <taxon>Dikarya</taxon>
        <taxon>Ascomycota</taxon>
        <taxon>Pezizomycotina</taxon>
        <taxon>Sordariomycetes</taxon>
        <taxon>Sordariomycetidae</taxon>
        <taxon>Diaporthales</taxon>
        <taxon>Diaporthaceae</taxon>
        <taxon>Diaporthe</taxon>
    </lineage>
</organism>
<feature type="region of interest" description="Disordered" evidence="1">
    <location>
        <begin position="314"/>
        <end position="585"/>
    </location>
</feature>
<evidence type="ECO:0000313" key="4">
    <source>
        <dbReference type="Proteomes" id="UP000094444"/>
    </source>
</evidence>
<feature type="compositionally biased region" description="Polar residues" evidence="1">
    <location>
        <begin position="491"/>
        <end position="511"/>
    </location>
</feature>
<evidence type="ECO:0000313" key="3">
    <source>
        <dbReference type="EMBL" id="POS73146.1"/>
    </source>
</evidence>
<feature type="signal peptide" evidence="2">
    <location>
        <begin position="1"/>
        <end position="21"/>
    </location>
</feature>
<feature type="compositionally biased region" description="Basic residues" evidence="1">
    <location>
        <begin position="548"/>
        <end position="560"/>
    </location>
</feature>
<name>A0A2P5HSB2_DIAHE</name>
<feature type="compositionally biased region" description="Basic residues" evidence="1">
    <location>
        <begin position="341"/>
        <end position="352"/>
    </location>
</feature>
<feature type="region of interest" description="Disordered" evidence="1">
    <location>
        <begin position="670"/>
        <end position="726"/>
    </location>
</feature>
<feature type="compositionally biased region" description="Polar residues" evidence="1">
    <location>
        <begin position="821"/>
        <end position="831"/>
    </location>
</feature>
<reference evidence="3" key="1">
    <citation type="submission" date="2017-09" db="EMBL/GenBank/DDBJ databases">
        <title>Polyketide synthases of a Diaporthe helianthi virulent isolate.</title>
        <authorList>
            <person name="Baroncelli R."/>
        </authorList>
    </citation>
    <scope>NUCLEOTIDE SEQUENCE [LARGE SCALE GENOMIC DNA]</scope>
    <source>
        <strain evidence="3">7/96</strain>
    </source>
</reference>
<proteinExistence type="predicted"/>
<gene>
    <name evidence="3" type="ORF">DHEL01_v208455</name>
</gene>
<dbReference type="OrthoDB" id="5245035at2759"/>
<keyword evidence="2" id="KW-0732">Signal</keyword>